<keyword evidence="1" id="KW-0677">Repeat</keyword>
<sequence>MYLIIYDPSVPFGLGYLWKELERRRLQLKKCDEREKQMAPPPPRRPRLKFSAEVALLEATSRADAAEVERLLLDGANPNSHNEDGLTPLHQVRSHSHTFLILYATHFLGISISNVG</sequence>
<dbReference type="InterPro" id="IPR036770">
    <property type="entry name" value="Ankyrin_rpt-contain_sf"/>
</dbReference>
<gene>
    <name evidence="2" type="ORF">ASIM_LOCUS18713</name>
</gene>
<dbReference type="PANTHER" id="PTHR24179">
    <property type="entry name" value="PROTEIN PHOSPHATASE 1 REGULATORY SUBUNIT 12"/>
    <property type="match status" value="1"/>
</dbReference>
<dbReference type="GO" id="GO:0005737">
    <property type="term" value="C:cytoplasm"/>
    <property type="evidence" value="ECO:0007669"/>
    <property type="project" value="TreeGrafter"/>
</dbReference>
<protein>
    <submittedName>
        <fullName evidence="4">ANK_REP_REGION domain-containing protein</fullName>
    </submittedName>
</protein>
<organism evidence="4">
    <name type="scientific">Anisakis simplex</name>
    <name type="common">Herring worm</name>
    <dbReference type="NCBI Taxonomy" id="6269"/>
    <lineage>
        <taxon>Eukaryota</taxon>
        <taxon>Metazoa</taxon>
        <taxon>Ecdysozoa</taxon>
        <taxon>Nematoda</taxon>
        <taxon>Chromadorea</taxon>
        <taxon>Rhabditida</taxon>
        <taxon>Spirurina</taxon>
        <taxon>Ascaridomorpha</taxon>
        <taxon>Ascaridoidea</taxon>
        <taxon>Anisakidae</taxon>
        <taxon>Anisakis</taxon>
        <taxon>Anisakis simplex complex</taxon>
    </lineage>
</organism>
<evidence type="ECO:0000313" key="4">
    <source>
        <dbReference type="WBParaSite" id="ASIM_0001932101-mRNA-1"/>
    </source>
</evidence>
<dbReference type="EMBL" id="UYRR01035970">
    <property type="protein sequence ID" value="VDK65935.1"/>
    <property type="molecule type" value="Genomic_DNA"/>
</dbReference>
<dbReference type="Proteomes" id="UP000267096">
    <property type="component" value="Unassembled WGS sequence"/>
</dbReference>
<dbReference type="OrthoDB" id="5846236at2759"/>
<dbReference type="PANTHER" id="PTHR24179:SF29">
    <property type="entry name" value="LD46604P"/>
    <property type="match status" value="1"/>
</dbReference>
<reference evidence="4" key="1">
    <citation type="submission" date="2017-02" db="UniProtKB">
        <authorList>
            <consortium name="WormBaseParasite"/>
        </authorList>
    </citation>
    <scope>IDENTIFICATION</scope>
</reference>
<keyword evidence="3" id="KW-1185">Reference proteome</keyword>
<reference evidence="2 3" key="2">
    <citation type="submission" date="2018-11" db="EMBL/GenBank/DDBJ databases">
        <authorList>
            <consortium name="Pathogen Informatics"/>
        </authorList>
    </citation>
    <scope>NUCLEOTIDE SEQUENCE [LARGE SCALE GENOMIC DNA]</scope>
</reference>
<dbReference type="GO" id="GO:0017020">
    <property type="term" value="F:myosin phosphatase regulator activity"/>
    <property type="evidence" value="ECO:0007669"/>
    <property type="project" value="TreeGrafter"/>
</dbReference>
<dbReference type="Gene3D" id="1.25.40.20">
    <property type="entry name" value="Ankyrin repeat-containing domain"/>
    <property type="match status" value="1"/>
</dbReference>
<dbReference type="AlphaFoldDB" id="A0A0M3KEB5"/>
<dbReference type="GO" id="GO:0004857">
    <property type="term" value="F:enzyme inhibitor activity"/>
    <property type="evidence" value="ECO:0007669"/>
    <property type="project" value="TreeGrafter"/>
</dbReference>
<dbReference type="SUPFAM" id="SSF48403">
    <property type="entry name" value="Ankyrin repeat"/>
    <property type="match status" value="1"/>
</dbReference>
<accession>A0A0M3KEB5</accession>
<dbReference type="WBParaSite" id="ASIM_0001932101-mRNA-1">
    <property type="protein sequence ID" value="ASIM_0001932101-mRNA-1"/>
    <property type="gene ID" value="ASIM_0001932101"/>
</dbReference>
<evidence type="ECO:0000313" key="2">
    <source>
        <dbReference type="EMBL" id="VDK65935.1"/>
    </source>
</evidence>
<evidence type="ECO:0000256" key="1">
    <source>
        <dbReference type="ARBA" id="ARBA00022737"/>
    </source>
</evidence>
<proteinExistence type="predicted"/>
<evidence type="ECO:0000313" key="3">
    <source>
        <dbReference type="Proteomes" id="UP000267096"/>
    </source>
</evidence>
<name>A0A0M3KEB5_ANISI</name>
<dbReference type="InterPro" id="IPR051226">
    <property type="entry name" value="PP1_Regulatory_Subunit"/>
</dbReference>